<keyword evidence="7 11" id="KW-1133">Transmembrane helix</keyword>
<dbReference type="InterPro" id="IPR011527">
    <property type="entry name" value="ABC1_TM_dom"/>
</dbReference>
<dbReference type="Proteomes" id="UP000054485">
    <property type="component" value="Unassembled WGS sequence"/>
</dbReference>
<dbReference type="CDD" id="cd03250">
    <property type="entry name" value="ABCC_MRP_domain1"/>
    <property type="match status" value="1"/>
</dbReference>
<dbReference type="Gene3D" id="1.20.1560.10">
    <property type="entry name" value="ABC transporter type 1, transmembrane domain"/>
    <property type="match status" value="2"/>
</dbReference>
<feature type="domain" description="ABC transporter" evidence="12">
    <location>
        <begin position="539"/>
        <end position="760"/>
    </location>
</feature>
<feature type="domain" description="ABC transporter" evidence="12">
    <location>
        <begin position="1138"/>
        <end position="1387"/>
    </location>
</feature>
<accession>A0A0D0BC88</accession>
<dbReference type="PROSITE" id="PS00211">
    <property type="entry name" value="ABC_TRANSPORTER_1"/>
    <property type="match status" value="1"/>
</dbReference>
<dbReference type="FunFam" id="3.40.50.300:FF:000565">
    <property type="entry name" value="ABC bile acid transporter"/>
    <property type="match status" value="1"/>
</dbReference>
<keyword evidence="15" id="KW-1185">Reference proteome</keyword>
<evidence type="ECO:0000256" key="4">
    <source>
        <dbReference type="ARBA" id="ARBA00022692"/>
    </source>
</evidence>
<dbReference type="CDD" id="cd03244">
    <property type="entry name" value="ABCC_MRP_domain2"/>
    <property type="match status" value="1"/>
</dbReference>
<evidence type="ECO:0000256" key="9">
    <source>
        <dbReference type="ARBA" id="ARBA00023136"/>
    </source>
</evidence>
<evidence type="ECO:0000313" key="14">
    <source>
        <dbReference type="EMBL" id="KIK47399.1"/>
    </source>
</evidence>
<dbReference type="GO" id="GO:0140359">
    <property type="term" value="F:ABC-type transporter activity"/>
    <property type="evidence" value="ECO:0007669"/>
    <property type="project" value="InterPro"/>
</dbReference>
<dbReference type="PANTHER" id="PTHR24223:SF456">
    <property type="entry name" value="MULTIDRUG RESISTANCE-ASSOCIATED PROTEIN LETHAL(2)03659"/>
    <property type="match status" value="1"/>
</dbReference>
<dbReference type="CDD" id="cd18597">
    <property type="entry name" value="ABC_6TM_YOR1_D1_like"/>
    <property type="match status" value="1"/>
</dbReference>
<evidence type="ECO:0000256" key="7">
    <source>
        <dbReference type="ARBA" id="ARBA00022989"/>
    </source>
</evidence>
<evidence type="ECO:0000256" key="3">
    <source>
        <dbReference type="ARBA" id="ARBA00022448"/>
    </source>
</evidence>
<feature type="transmembrane region" description="Helical" evidence="11">
    <location>
        <begin position="858"/>
        <end position="888"/>
    </location>
</feature>
<evidence type="ECO:0000256" key="1">
    <source>
        <dbReference type="ARBA" id="ARBA00004141"/>
    </source>
</evidence>
<feature type="region of interest" description="Disordered" evidence="10">
    <location>
        <begin position="1259"/>
        <end position="1280"/>
    </location>
</feature>
<dbReference type="Pfam" id="PF00005">
    <property type="entry name" value="ABC_tran"/>
    <property type="match status" value="2"/>
</dbReference>
<dbReference type="GO" id="GO:0005524">
    <property type="term" value="F:ATP binding"/>
    <property type="evidence" value="ECO:0007669"/>
    <property type="project" value="UniProtKB-KW"/>
</dbReference>
<gene>
    <name evidence="14" type="ORF">CY34DRAFT_799345</name>
</gene>
<feature type="transmembrane region" description="Helical" evidence="11">
    <location>
        <begin position="1049"/>
        <end position="1069"/>
    </location>
</feature>
<evidence type="ECO:0000256" key="2">
    <source>
        <dbReference type="ARBA" id="ARBA00009726"/>
    </source>
</evidence>
<dbReference type="PROSITE" id="PS50893">
    <property type="entry name" value="ABC_TRANSPORTER_2"/>
    <property type="match status" value="2"/>
</dbReference>
<evidence type="ECO:0000256" key="10">
    <source>
        <dbReference type="SAM" id="MobiDB-lite"/>
    </source>
</evidence>
<keyword evidence="9 11" id="KW-0472">Membrane</keyword>
<dbReference type="SUPFAM" id="SSF90123">
    <property type="entry name" value="ABC transporter transmembrane region"/>
    <property type="match status" value="2"/>
</dbReference>
<feature type="transmembrane region" description="Helical" evidence="11">
    <location>
        <begin position="305"/>
        <end position="325"/>
    </location>
</feature>
<dbReference type="GO" id="GO:0016887">
    <property type="term" value="F:ATP hydrolysis activity"/>
    <property type="evidence" value="ECO:0007669"/>
    <property type="project" value="InterPro"/>
</dbReference>
<dbReference type="PROSITE" id="PS50929">
    <property type="entry name" value="ABC_TM1F"/>
    <property type="match status" value="2"/>
</dbReference>
<proteinExistence type="inferred from homology"/>
<feature type="domain" description="ABC transmembrane type-1" evidence="13">
    <location>
        <begin position="825"/>
        <end position="1100"/>
    </location>
</feature>
<evidence type="ECO:0000256" key="8">
    <source>
        <dbReference type="ARBA" id="ARBA00023026"/>
    </source>
</evidence>
<reference evidence="14 15" key="1">
    <citation type="submission" date="2014-04" db="EMBL/GenBank/DDBJ databases">
        <authorList>
            <consortium name="DOE Joint Genome Institute"/>
            <person name="Kuo A."/>
            <person name="Ruytinx J."/>
            <person name="Rineau F."/>
            <person name="Colpaert J."/>
            <person name="Kohler A."/>
            <person name="Nagy L.G."/>
            <person name="Floudas D."/>
            <person name="Copeland A."/>
            <person name="Barry K.W."/>
            <person name="Cichocki N."/>
            <person name="Veneault-Fourrey C."/>
            <person name="LaButti K."/>
            <person name="Lindquist E.A."/>
            <person name="Lipzen A."/>
            <person name="Lundell T."/>
            <person name="Morin E."/>
            <person name="Murat C."/>
            <person name="Sun H."/>
            <person name="Tunlid A."/>
            <person name="Henrissat B."/>
            <person name="Grigoriev I.V."/>
            <person name="Hibbett D.S."/>
            <person name="Martin F."/>
            <person name="Nordberg H.P."/>
            <person name="Cantor M.N."/>
            <person name="Hua S.X."/>
        </authorList>
    </citation>
    <scope>NUCLEOTIDE SEQUENCE [LARGE SCALE GENOMIC DNA]</scope>
    <source>
        <strain evidence="14 15">UH-Slu-Lm8-n1</strain>
    </source>
</reference>
<dbReference type="SMART" id="SM00382">
    <property type="entry name" value="AAA"/>
    <property type="match status" value="2"/>
</dbReference>
<dbReference type="OrthoDB" id="6500128at2759"/>
<evidence type="ECO:0000313" key="15">
    <source>
        <dbReference type="Proteomes" id="UP000054485"/>
    </source>
</evidence>
<evidence type="ECO:0000256" key="11">
    <source>
        <dbReference type="SAM" id="Phobius"/>
    </source>
</evidence>
<feature type="transmembrane region" description="Helical" evidence="11">
    <location>
        <begin position="225"/>
        <end position="244"/>
    </location>
</feature>
<reference evidence="15" key="2">
    <citation type="submission" date="2015-01" db="EMBL/GenBank/DDBJ databases">
        <title>Evolutionary Origins and Diversification of the Mycorrhizal Mutualists.</title>
        <authorList>
            <consortium name="DOE Joint Genome Institute"/>
            <consortium name="Mycorrhizal Genomics Consortium"/>
            <person name="Kohler A."/>
            <person name="Kuo A."/>
            <person name="Nagy L.G."/>
            <person name="Floudas D."/>
            <person name="Copeland A."/>
            <person name="Barry K.W."/>
            <person name="Cichocki N."/>
            <person name="Veneault-Fourrey C."/>
            <person name="LaButti K."/>
            <person name="Lindquist E.A."/>
            <person name="Lipzen A."/>
            <person name="Lundell T."/>
            <person name="Morin E."/>
            <person name="Murat C."/>
            <person name="Riley R."/>
            <person name="Ohm R."/>
            <person name="Sun H."/>
            <person name="Tunlid A."/>
            <person name="Henrissat B."/>
            <person name="Grigoriev I.V."/>
            <person name="Hibbett D.S."/>
            <person name="Martin F."/>
        </authorList>
    </citation>
    <scope>NUCLEOTIDE SEQUENCE [LARGE SCALE GENOMIC DNA]</scope>
    <source>
        <strain evidence="15">UH-Slu-Lm8-n1</strain>
    </source>
</reference>
<dbReference type="Pfam" id="PF00664">
    <property type="entry name" value="ABC_membrane"/>
    <property type="match status" value="2"/>
</dbReference>
<comment type="similarity">
    <text evidence="2">Belongs to the ABC transporter superfamily. ABCC family. Conjugate transporter (TC 3.A.1.208) subfamily.</text>
</comment>
<dbReference type="FunFam" id="3.40.50.300:FF:000997">
    <property type="entry name" value="Multidrug resistance-associated protein 1"/>
    <property type="match status" value="1"/>
</dbReference>
<dbReference type="InterPro" id="IPR027417">
    <property type="entry name" value="P-loop_NTPase"/>
</dbReference>
<dbReference type="FunFam" id="1.20.1560.10:FF:000010">
    <property type="entry name" value="Multidrug resistance-associated ABC transporter"/>
    <property type="match status" value="1"/>
</dbReference>
<evidence type="ECO:0000256" key="6">
    <source>
        <dbReference type="ARBA" id="ARBA00022840"/>
    </source>
</evidence>
<feature type="transmembrane region" description="Helical" evidence="11">
    <location>
        <begin position="945"/>
        <end position="972"/>
    </location>
</feature>
<dbReference type="PANTHER" id="PTHR24223">
    <property type="entry name" value="ATP-BINDING CASSETTE SUB-FAMILY C"/>
    <property type="match status" value="1"/>
</dbReference>
<feature type="transmembrane region" description="Helical" evidence="11">
    <location>
        <begin position="331"/>
        <end position="349"/>
    </location>
</feature>
<evidence type="ECO:0000256" key="5">
    <source>
        <dbReference type="ARBA" id="ARBA00022741"/>
    </source>
</evidence>
<dbReference type="EMBL" id="KN835147">
    <property type="protein sequence ID" value="KIK47399.1"/>
    <property type="molecule type" value="Genomic_DNA"/>
</dbReference>
<dbReference type="InterPro" id="IPR003439">
    <property type="entry name" value="ABC_transporter-like_ATP-bd"/>
</dbReference>
<dbReference type="SUPFAM" id="SSF52540">
    <property type="entry name" value="P-loop containing nucleoside triphosphate hydrolases"/>
    <property type="match status" value="2"/>
</dbReference>
<dbReference type="HOGENOM" id="CLU_000604_27_3_1"/>
<dbReference type="InterPro" id="IPR017871">
    <property type="entry name" value="ABC_transporter-like_CS"/>
</dbReference>
<keyword evidence="6" id="KW-0067">ATP-binding</keyword>
<feature type="transmembrane region" description="Helical" evidence="11">
    <location>
        <begin position="408"/>
        <end position="431"/>
    </location>
</feature>
<evidence type="ECO:0000259" key="12">
    <source>
        <dbReference type="PROSITE" id="PS50893"/>
    </source>
</evidence>
<keyword evidence="5" id="KW-0547">Nucleotide-binding</keyword>
<dbReference type="InterPro" id="IPR036640">
    <property type="entry name" value="ABC1_TM_sf"/>
</dbReference>
<dbReference type="STRING" id="930992.A0A0D0BC88"/>
<name>A0A0D0BC88_9AGAM</name>
<dbReference type="FunFam" id="1.20.1560.10:FF:000061">
    <property type="entry name" value="ATP-binding cassette transporter YOR1"/>
    <property type="match status" value="1"/>
</dbReference>
<organism evidence="14 15">
    <name type="scientific">Suillus luteus UH-Slu-Lm8-n1</name>
    <dbReference type="NCBI Taxonomy" id="930992"/>
    <lineage>
        <taxon>Eukaryota</taxon>
        <taxon>Fungi</taxon>
        <taxon>Dikarya</taxon>
        <taxon>Basidiomycota</taxon>
        <taxon>Agaricomycotina</taxon>
        <taxon>Agaricomycetes</taxon>
        <taxon>Agaricomycetidae</taxon>
        <taxon>Boletales</taxon>
        <taxon>Suillineae</taxon>
        <taxon>Suillaceae</taxon>
        <taxon>Suillus</taxon>
    </lineage>
</organism>
<evidence type="ECO:0000259" key="13">
    <source>
        <dbReference type="PROSITE" id="PS50929"/>
    </source>
</evidence>
<comment type="subcellular location">
    <subcellularLocation>
        <location evidence="1">Membrane</location>
        <topology evidence="1">Multi-pass membrane protein</topology>
    </subcellularLocation>
</comment>
<dbReference type="InterPro" id="IPR050173">
    <property type="entry name" value="ABC_transporter_C-like"/>
</dbReference>
<dbReference type="GO" id="GO:0016020">
    <property type="term" value="C:membrane"/>
    <property type="evidence" value="ECO:0007669"/>
    <property type="project" value="UniProtKB-SubCell"/>
</dbReference>
<dbReference type="InParanoid" id="A0A0D0BC88"/>
<dbReference type="CDD" id="cd18606">
    <property type="entry name" value="ABC_6TM_YOR1_D2_like"/>
    <property type="match status" value="1"/>
</dbReference>
<protein>
    <submittedName>
        <fullName evidence="14">Uncharacterized protein</fullName>
    </submittedName>
</protein>
<feature type="domain" description="ABC transmembrane type-1" evidence="13">
    <location>
        <begin position="184"/>
        <end position="471"/>
    </location>
</feature>
<dbReference type="InterPro" id="IPR003593">
    <property type="entry name" value="AAA+_ATPase"/>
</dbReference>
<dbReference type="Gene3D" id="3.40.50.300">
    <property type="entry name" value="P-loop containing nucleotide triphosphate hydrolases"/>
    <property type="match status" value="2"/>
</dbReference>
<feature type="transmembrane region" description="Helical" evidence="11">
    <location>
        <begin position="821"/>
        <end position="846"/>
    </location>
</feature>
<keyword evidence="4 11" id="KW-0812">Transmembrane</keyword>
<keyword evidence="3" id="KW-0813">Transport</keyword>
<sequence>MAPSKRVKLQDVELDTTEKAQVSEAELVLDNGRTMQSFISRFLLFGRNGSPPPPKNSIHDADLIPEATAGFASLLWFSWLTPLLSLGYARPLESSDLYRLQDERGALPIADAIITSFKTRQKKAAEYNERLTKGEIGPGLKGLWWSIRGVRAEREKQWREKDGKRKASLILAMNDSIFWWFWSAGILKVIGDTAQITSPLLVKAIISFATVSYTNHRTGQSTPPIGEGIGLAFGLLVLQLIASWCTNHFFYRSMTSGVLLRGGLITAIYSRSLRLTTRARVNLSNGELVNHISTDVSRIDFCLGYFHMSWTALIQLGICLVLLLINLGPSALAGFALLIVASPVQTYALKRFFTLRMKSMAWTDKRSKILQEVLSGMRVIKLFSWEVPFLKRISVFRQNEMAYIRTLLVMRAAMNAIAISLPSLASVLAFVTYSLTGHSLTAANVFTSLTLFNLARMPLMFLPLSLSSIADAATACGRLLAVFEAETLDETLVINADMNTAVKAEGASFTWDSPPPRPEDPKLKSKGIKMGMKMGKRKLPSTPLKAPADDGNIFQVTGIDLEIPRGQLVAIVGAVGMGKTSLLQGLIGDMRRTSGTVEFGGSVGYCAQTAWIQNTTIRENICFGHPFDEERYWKAVRDACLEPDLEMLPNYDLTEVGEKGISLSGGQKQRINICRSIYCDTDIQIFDDPMSALDAHVGKAVFENVLKKNTGKTRILVTHALHFLPEVDYIYTLVDGRIAERGTYTELMANDGAFSKFVSEFGSKEDSTKKEVKAAEGEEIEDKKIQNGSAGKAMMQEEERNTGAIKWEVYQEYLKAAHGPVLLPLLVLSVILMQCSSVMSSYWLIYWQEDKWHQPAGFYTGIYAALGVSQALTMFMMGGVFALLTYYASQQLHQRSIQRVMYAPMSFFETTPLGRIMNRFAKDIDTVDNLIGDSLRMLTATASQIVGAIILISIIIPYFLIAAFFILIFYYYAALFYRASARELKRLDALLRSSLYSHFSESLSGLTTIRAYGELDRFSEENIQLMDVENRAYWLTVTNQRWLGIRLDFLGLLMTLAVALLTVGLRFSISPGQTGVTLSYIVMVQQSFGWMVRQVAEVENNMNSVERVVHYAKAVEQEAAHEVEDSPAPADWPSRGEIVMKDVVMRYRPELPPVLKGLSMALSPGEKIGVVGRTGAGKSSIMTAIYRIVELASGSISIDGVDISAVGLAQLRKGLSIIPQDAFLFSGTLRTNLDPFGLHDDAKLYDAMKRAYLVESESDLPSTSASPPAEGQSAPRFSLDSPIDDEGNNLSIGQRSLVSLARALVNDTKILILDEATASVDYETDSKIQHTIANEFKERTILCIAHRLRTIIGYDRICVMDAGTIAEFDTPVNLFAMPDSIFRGMCERSSITLDDILSASNHAA</sequence>
<keyword evidence="8" id="KW-0843">Virulence</keyword>